<dbReference type="InterPro" id="IPR036890">
    <property type="entry name" value="HATPase_C_sf"/>
</dbReference>
<evidence type="ECO:0000313" key="7">
    <source>
        <dbReference type="Proteomes" id="UP001611383"/>
    </source>
</evidence>
<sequence>MPTLRAATKSVRPEAPEEVTAEPSYYEEQWGFATDHPDGYMAVRAVRNDASELVDFHWEYANPAAEAMMGMRLDFVMGRGIVELLPDTRNRGIHACFVRAVETGEPYVDEVYFPLAHNERWFRLVALKRGDGLSIWFTDITRRKREELETSFLAEASHLLTASLDVEAALHELARRCVPTLGDGCVLQVMDSRGQPLLLETVAREPSQEALLTEVLQHTAAQAPNEPGLVGLRLPQDTSQLLAEVTTPLLQSLTRDAGHLRLMRMLGTRSLLTVPLRARGRTLGALVLFTFCERVYGPDDLRFAEDLADRIALSVDNVLLFREARKAVAQRDEFFTVAAHELRTPTTSLKLNVQSLLRGARRSEAAPSPPALMAKLENIDRNASRLNALVNELLDVTRIHAGRLRLELEEVDLTALAQEVAARFELPASQAQSPILLETSGPAVGTWDRLRLEQVVTNLLSNALKYGAGKPVHLRVETNAGLARLVVRDEGIGIAPENLPRLFGRFERAVSDRHYGGLGLGLYITRQIVEALGGSVGVRSAPGAGATFTVELPRQATT</sequence>
<feature type="domain" description="Histidine kinase" evidence="5">
    <location>
        <begin position="337"/>
        <end position="556"/>
    </location>
</feature>
<dbReference type="Gene3D" id="3.30.450.20">
    <property type="entry name" value="PAS domain"/>
    <property type="match status" value="1"/>
</dbReference>
<keyword evidence="3" id="KW-0597">Phosphoprotein</keyword>
<comment type="catalytic activity">
    <reaction evidence="1">
        <text>ATP + protein L-histidine = ADP + protein N-phospho-L-histidine.</text>
        <dbReference type="EC" id="2.7.13.3"/>
    </reaction>
</comment>
<keyword evidence="7" id="KW-1185">Reference proteome</keyword>
<dbReference type="Gene3D" id="3.30.565.10">
    <property type="entry name" value="Histidine kinase-like ATPase, C-terminal domain"/>
    <property type="match status" value="1"/>
</dbReference>
<evidence type="ECO:0000313" key="6">
    <source>
        <dbReference type="EMBL" id="WNG43040.1"/>
    </source>
</evidence>
<dbReference type="Proteomes" id="UP001611383">
    <property type="component" value="Chromosome"/>
</dbReference>
<evidence type="ECO:0000259" key="5">
    <source>
        <dbReference type="PROSITE" id="PS50109"/>
    </source>
</evidence>
<dbReference type="SMART" id="SM00388">
    <property type="entry name" value="HisKA"/>
    <property type="match status" value="1"/>
</dbReference>
<dbReference type="Pfam" id="PF08448">
    <property type="entry name" value="PAS_4"/>
    <property type="match status" value="1"/>
</dbReference>
<dbReference type="Pfam" id="PF02518">
    <property type="entry name" value="HATPase_c"/>
    <property type="match status" value="1"/>
</dbReference>
<dbReference type="InterPro" id="IPR036097">
    <property type="entry name" value="HisK_dim/P_sf"/>
</dbReference>
<evidence type="ECO:0000256" key="4">
    <source>
        <dbReference type="SAM" id="MobiDB-lite"/>
    </source>
</evidence>
<accession>A0ABY9WHI8</accession>
<dbReference type="SUPFAM" id="SSF55781">
    <property type="entry name" value="GAF domain-like"/>
    <property type="match status" value="1"/>
</dbReference>
<dbReference type="InterPro" id="IPR003661">
    <property type="entry name" value="HisK_dim/P_dom"/>
</dbReference>
<dbReference type="InterPro" id="IPR035965">
    <property type="entry name" value="PAS-like_dom_sf"/>
</dbReference>
<evidence type="ECO:0000256" key="2">
    <source>
        <dbReference type="ARBA" id="ARBA00012438"/>
    </source>
</evidence>
<dbReference type="Pfam" id="PF01590">
    <property type="entry name" value="GAF"/>
    <property type="match status" value="1"/>
</dbReference>
<protein>
    <recommendedName>
        <fullName evidence="2">histidine kinase</fullName>
        <ecNumber evidence="2">2.7.13.3</ecNumber>
    </recommendedName>
</protein>
<feature type="region of interest" description="Disordered" evidence="4">
    <location>
        <begin position="1"/>
        <end position="20"/>
    </location>
</feature>
<dbReference type="SMART" id="SM00387">
    <property type="entry name" value="HATPase_c"/>
    <property type="match status" value="1"/>
</dbReference>
<dbReference type="Pfam" id="PF00512">
    <property type="entry name" value="HisKA"/>
    <property type="match status" value="1"/>
</dbReference>
<evidence type="ECO:0000256" key="3">
    <source>
        <dbReference type="ARBA" id="ARBA00022553"/>
    </source>
</evidence>
<dbReference type="InterPro" id="IPR004358">
    <property type="entry name" value="Sig_transdc_His_kin-like_C"/>
</dbReference>
<dbReference type="Gene3D" id="1.10.287.130">
    <property type="match status" value="1"/>
</dbReference>
<dbReference type="EMBL" id="CP043494">
    <property type="protein sequence ID" value="WNG43040.1"/>
    <property type="molecule type" value="Genomic_DNA"/>
</dbReference>
<dbReference type="PRINTS" id="PR00344">
    <property type="entry name" value="BCTRLSENSOR"/>
</dbReference>
<reference evidence="6 7" key="1">
    <citation type="submission" date="2019-08" db="EMBL/GenBank/DDBJ databases">
        <title>Archangium and Cystobacter genomes.</title>
        <authorList>
            <person name="Chen I.-C.K."/>
            <person name="Wielgoss S."/>
        </authorList>
    </citation>
    <scope>NUCLEOTIDE SEQUENCE [LARGE SCALE GENOMIC DNA]</scope>
    <source>
        <strain evidence="6 7">Cbm 6</strain>
    </source>
</reference>
<dbReference type="EC" id="2.7.13.3" evidence="2"/>
<dbReference type="SUPFAM" id="SSF47384">
    <property type="entry name" value="Homodimeric domain of signal transducing histidine kinase"/>
    <property type="match status" value="1"/>
</dbReference>
<dbReference type="Gene3D" id="3.30.450.40">
    <property type="match status" value="1"/>
</dbReference>
<dbReference type="PANTHER" id="PTHR43547:SF2">
    <property type="entry name" value="HYBRID SIGNAL TRANSDUCTION HISTIDINE KINASE C"/>
    <property type="match status" value="1"/>
</dbReference>
<dbReference type="CDD" id="cd00130">
    <property type="entry name" value="PAS"/>
    <property type="match status" value="1"/>
</dbReference>
<dbReference type="InterPro" id="IPR003594">
    <property type="entry name" value="HATPase_dom"/>
</dbReference>
<dbReference type="PANTHER" id="PTHR43547">
    <property type="entry name" value="TWO-COMPONENT HISTIDINE KINASE"/>
    <property type="match status" value="1"/>
</dbReference>
<organism evidence="6 7">
    <name type="scientific">Archangium minus</name>
    <dbReference type="NCBI Taxonomy" id="83450"/>
    <lineage>
        <taxon>Bacteria</taxon>
        <taxon>Pseudomonadati</taxon>
        <taxon>Myxococcota</taxon>
        <taxon>Myxococcia</taxon>
        <taxon>Myxococcales</taxon>
        <taxon>Cystobacterineae</taxon>
        <taxon>Archangiaceae</taxon>
        <taxon>Archangium</taxon>
    </lineage>
</organism>
<proteinExistence type="predicted"/>
<dbReference type="SMART" id="SM00065">
    <property type="entry name" value="GAF"/>
    <property type="match status" value="1"/>
</dbReference>
<dbReference type="PROSITE" id="PS50109">
    <property type="entry name" value="HIS_KIN"/>
    <property type="match status" value="1"/>
</dbReference>
<name>A0ABY9WHI8_9BACT</name>
<dbReference type="InterPro" id="IPR005467">
    <property type="entry name" value="His_kinase_dom"/>
</dbReference>
<gene>
    <name evidence="6" type="ORF">F0U60_02230</name>
</gene>
<dbReference type="InterPro" id="IPR029016">
    <property type="entry name" value="GAF-like_dom_sf"/>
</dbReference>
<dbReference type="CDD" id="cd00082">
    <property type="entry name" value="HisKA"/>
    <property type="match status" value="1"/>
</dbReference>
<dbReference type="InterPro" id="IPR000014">
    <property type="entry name" value="PAS"/>
</dbReference>
<dbReference type="SUPFAM" id="SSF55874">
    <property type="entry name" value="ATPase domain of HSP90 chaperone/DNA topoisomerase II/histidine kinase"/>
    <property type="match status" value="1"/>
</dbReference>
<evidence type="ECO:0000256" key="1">
    <source>
        <dbReference type="ARBA" id="ARBA00000085"/>
    </source>
</evidence>
<dbReference type="InterPro" id="IPR003018">
    <property type="entry name" value="GAF"/>
</dbReference>
<dbReference type="InterPro" id="IPR013656">
    <property type="entry name" value="PAS_4"/>
</dbReference>
<dbReference type="RefSeq" id="WP_395813417.1">
    <property type="nucleotide sequence ID" value="NZ_CP043494.1"/>
</dbReference>
<dbReference type="SUPFAM" id="SSF55785">
    <property type="entry name" value="PYP-like sensor domain (PAS domain)"/>
    <property type="match status" value="1"/>
</dbReference>